<accession>A0ABP0GLH1</accession>
<evidence type="ECO:0000313" key="1">
    <source>
        <dbReference type="EMBL" id="CAK8691848.1"/>
    </source>
</evidence>
<gene>
    <name evidence="1" type="ORF">CVLEPA_LOCUS24598</name>
</gene>
<organism evidence="1 2">
    <name type="scientific">Clavelina lepadiformis</name>
    <name type="common">Light-bulb sea squirt</name>
    <name type="synonym">Ascidia lepadiformis</name>
    <dbReference type="NCBI Taxonomy" id="159417"/>
    <lineage>
        <taxon>Eukaryota</taxon>
        <taxon>Metazoa</taxon>
        <taxon>Chordata</taxon>
        <taxon>Tunicata</taxon>
        <taxon>Ascidiacea</taxon>
        <taxon>Aplousobranchia</taxon>
        <taxon>Clavelinidae</taxon>
        <taxon>Clavelina</taxon>
    </lineage>
</organism>
<reference evidence="1 2" key="1">
    <citation type="submission" date="2024-02" db="EMBL/GenBank/DDBJ databases">
        <authorList>
            <person name="Daric V."/>
            <person name="Darras S."/>
        </authorList>
    </citation>
    <scope>NUCLEOTIDE SEQUENCE [LARGE SCALE GENOMIC DNA]</scope>
</reference>
<comment type="caution">
    <text evidence="1">The sequence shown here is derived from an EMBL/GenBank/DDBJ whole genome shotgun (WGS) entry which is preliminary data.</text>
</comment>
<sequence>MSPKVDWENVCDEILGVGGQATEYVYLGTENGKMGEKDISGRFRKFSEEEASIIANSNGSNFQFRGEEHRFVRNEDEIFFYESFTRKLAYGKISKYILIVCGHGHYQSKVFNRCHKALRFGLNYIKTLEY</sequence>
<name>A0ABP0GLH1_CLALP</name>
<evidence type="ECO:0000313" key="2">
    <source>
        <dbReference type="Proteomes" id="UP001642483"/>
    </source>
</evidence>
<dbReference type="EMBL" id="CAWYQH010000125">
    <property type="protein sequence ID" value="CAK8691848.1"/>
    <property type="molecule type" value="Genomic_DNA"/>
</dbReference>
<keyword evidence="2" id="KW-1185">Reference proteome</keyword>
<protein>
    <recommendedName>
        <fullName evidence="3">Profilin</fullName>
    </recommendedName>
</protein>
<proteinExistence type="predicted"/>
<dbReference type="Proteomes" id="UP001642483">
    <property type="component" value="Unassembled WGS sequence"/>
</dbReference>
<evidence type="ECO:0008006" key="3">
    <source>
        <dbReference type="Google" id="ProtNLM"/>
    </source>
</evidence>